<accession>A0A9D9GUY2</accession>
<dbReference type="EMBL" id="JADINA010000012">
    <property type="protein sequence ID" value="MBO8426036.1"/>
    <property type="molecule type" value="Genomic_DNA"/>
</dbReference>
<dbReference type="Proteomes" id="UP000823634">
    <property type="component" value="Unassembled WGS sequence"/>
</dbReference>
<reference evidence="3" key="1">
    <citation type="submission" date="2020-10" db="EMBL/GenBank/DDBJ databases">
        <authorList>
            <person name="Gilroy R."/>
        </authorList>
    </citation>
    <scope>NUCLEOTIDE SEQUENCE</scope>
    <source>
        <strain evidence="3">17113</strain>
    </source>
</reference>
<reference evidence="3" key="2">
    <citation type="journal article" date="2021" name="PeerJ">
        <title>Extensive microbial diversity within the chicken gut microbiome revealed by metagenomics and culture.</title>
        <authorList>
            <person name="Gilroy R."/>
            <person name="Ravi A."/>
            <person name="Getino M."/>
            <person name="Pursley I."/>
            <person name="Horton D.L."/>
            <person name="Alikhan N.F."/>
            <person name="Baker D."/>
            <person name="Gharbi K."/>
            <person name="Hall N."/>
            <person name="Watson M."/>
            <person name="Adriaenssens E.M."/>
            <person name="Foster-Nyarko E."/>
            <person name="Jarju S."/>
            <person name="Secka A."/>
            <person name="Antonio M."/>
            <person name="Oren A."/>
            <person name="Chaudhuri R.R."/>
            <person name="La Ragione R."/>
            <person name="Hildebrand F."/>
            <person name="Pallen M.J."/>
        </authorList>
    </citation>
    <scope>NUCLEOTIDE SEQUENCE</scope>
    <source>
        <strain evidence="3">17113</strain>
    </source>
</reference>
<evidence type="ECO:0000313" key="4">
    <source>
        <dbReference type="Proteomes" id="UP000823634"/>
    </source>
</evidence>
<proteinExistence type="predicted"/>
<feature type="chain" id="PRO_5039528462" description="Lipoprotein" evidence="2">
    <location>
        <begin position="19"/>
        <end position="217"/>
    </location>
</feature>
<evidence type="ECO:0000256" key="1">
    <source>
        <dbReference type="SAM" id="MobiDB-lite"/>
    </source>
</evidence>
<feature type="compositionally biased region" description="Low complexity" evidence="1">
    <location>
        <begin position="38"/>
        <end position="54"/>
    </location>
</feature>
<feature type="compositionally biased region" description="Basic and acidic residues" evidence="1">
    <location>
        <begin position="23"/>
        <end position="34"/>
    </location>
</feature>
<evidence type="ECO:0000256" key="2">
    <source>
        <dbReference type="SAM" id="SignalP"/>
    </source>
</evidence>
<name>A0A9D9GUY2_9FIRM</name>
<sequence length="217" mass="24100">MKKSKLLFLLPLSALLFACGPSESERPSQSHSGEESESSLSESSSESKETTSSIEESEETKTESSSEIEELEPFSISRDDIPPSEQSSYLSQDITIGEHTFYVENVQQGNGEYNGTIQMRKENSFIYNKTPLGHSQITITLLDTREEPYNPIMADLTVYYGEAENPSEMEAEVAKEEKGDGTVVCTYKLPSLSRYVRIANESSRAGYALSIEFGTDK</sequence>
<dbReference type="PROSITE" id="PS51257">
    <property type="entry name" value="PROKAR_LIPOPROTEIN"/>
    <property type="match status" value="1"/>
</dbReference>
<feature type="region of interest" description="Disordered" evidence="1">
    <location>
        <begin position="20"/>
        <end position="88"/>
    </location>
</feature>
<organism evidence="3 4">
    <name type="scientific">Candidatus Alloenteromonas pullistercoris</name>
    <dbReference type="NCBI Taxonomy" id="2840785"/>
    <lineage>
        <taxon>Bacteria</taxon>
        <taxon>Bacillati</taxon>
        <taxon>Bacillota</taxon>
        <taxon>Bacillota incertae sedis</taxon>
        <taxon>Candidatus Alloenteromonas</taxon>
    </lineage>
</organism>
<dbReference type="AlphaFoldDB" id="A0A9D9GUY2"/>
<evidence type="ECO:0000313" key="3">
    <source>
        <dbReference type="EMBL" id="MBO8426036.1"/>
    </source>
</evidence>
<feature type="signal peptide" evidence="2">
    <location>
        <begin position="1"/>
        <end position="18"/>
    </location>
</feature>
<evidence type="ECO:0008006" key="5">
    <source>
        <dbReference type="Google" id="ProtNLM"/>
    </source>
</evidence>
<gene>
    <name evidence="3" type="ORF">IAC61_01795</name>
</gene>
<keyword evidence="2" id="KW-0732">Signal</keyword>
<protein>
    <recommendedName>
        <fullName evidence="5">Lipoprotein</fullName>
    </recommendedName>
</protein>
<comment type="caution">
    <text evidence="3">The sequence shown here is derived from an EMBL/GenBank/DDBJ whole genome shotgun (WGS) entry which is preliminary data.</text>
</comment>